<reference evidence="2" key="1">
    <citation type="journal article" date="2019" name="Environ. Microbiol.">
        <title>Fungal ecological strategies reflected in gene transcription - a case study of two litter decomposers.</title>
        <authorList>
            <person name="Barbi F."/>
            <person name="Kohler A."/>
            <person name="Barry K."/>
            <person name="Baskaran P."/>
            <person name="Daum C."/>
            <person name="Fauchery L."/>
            <person name="Ihrmark K."/>
            <person name="Kuo A."/>
            <person name="LaButti K."/>
            <person name="Lipzen A."/>
            <person name="Morin E."/>
            <person name="Grigoriev I.V."/>
            <person name="Henrissat B."/>
            <person name="Lindahl B."/>
            <person name="Martin F."/>
        </authorList>
    </citation>
    <scope>NUCLEOTIDE SEQUENCE</scope>
    <source>
        <strain evidence="2">JB14</strain>
    </source>
</reference>
<sequence>MNPSEDFTGAASESSRNAQFKCKLVLEIQTFQSRIKVDRLSMSDPLEMRAFILLSEEDLDDYDAEITRLRSQLVHVQTRRKRLNDFKMQLQSFLSPLCFQKFTMKSYALFSNRSAQTICCSNILGHWTAGLGGNQLKPTTHLPLPTFQLFPSTLYALGGSLTLALPRLWSQFRLETASKDGTTSDVSISSIWKICPLGRETFLSRYICEGSSIPILEDLNLEGYY</sequence>
<keyword evidence="1" id="KW-0175">Coiled coil</keyword>
<dbReference type="EMBL" id="ML769620">
    <property type="protein sequence ID" value="KAE9391538.1"/>
    <property type="molecule type" value="Genomic_DNA"/>
</dbReference>
<evidence type="ECO:0000313" key="2">
    <source>
        <dbReference type="EMBL" id="KAE9391538.1"/>
    </source>
</evidence>
<gene>
    <name evidence="2" type="ORF">BT96DRAFT_1001198</name>
</gene>
<protein>
    <submittedName>
        <fullName evidence="2">Uncharacterized protein</fullName>
    </submittedName>
</protein>
<evidence type="ECO:0000256" key="1">
    <source>
        <dbReference type="SAM" id="Coils"/>
    </source>
</evidence>
<accession>A0A6A4H1K9</accession>
<dbReference type="Proteomes" id="UP000799118">
    <property type="component" value="Unassembled WGS sequence"/>
</dbReference>
<organism evidence="2 3">
    <name type="scientific">Gymnopus androsaceus JB14</name>
    <dbReference type="NCBI Taxonomy" id="1447944"/>
    <lineage>
        <taxon>Eukaryota</taxon>
        <taxon>Fungi</taxon>
        <taxon>Dikarya</taxon>
        <taxon>Basidiomycota</taxon>
        <taxon>Agaricomycotina</taxon>
        <taxon>Agaricomycetes</taxon>
        <taxon>Agaricomycetidae</taxon>
        <taxon>Agaricales</taxon>
        <taxon>Marasmiineae</taxon>
        <taxon>Omphalotaceae</taxon>
        <taxon>Gymnopus</taxon>
    </lineage>
</organism>
<evidence type="ECO:0000313" key="3">
    <source>
        <dbReference type="Proteomes" id="UP000799118"/>
    </source>
</evidence>
<feature type="coiled-coil region" evidence="1">
    <location>
        <begin position="52"/>
        <end position="79"/>
    </location>
</feature>
<dbReference type="OrthoDB" id="3365698at2759"/>
<proteinExistence type="predicted"/>
<dbReference type="AlphaFoldDB" id="A0A6A4H1K9"/>
<name>A0A6A4H1K9_9AGAR</name>
<keyword evidence="3" id="KW-1185">Reference proteome</keyword>